<evidence type="ECO:0000313" key="2">
    <source>
        <dbReference type="EMBL" id="CAI9562900.1"/>
    </source>
</evidence>
<gene>
    <name evidence="2" type="ORF">SPARVUS_LOCUS5673922</name>
</gene>
<name>A0ABN9CRS9_9NEOB</name>
<sequence length="149" mass="15769">PYLFLYPAACCLPGFCSVGTGHDSRVPSAHAQEAVLFVNGKAVPGTHDRSQKPPDQSQSASASRSCALGTRLSCRAPLQKPGRQRGWIEEQVPAPHLPKGQQSSVLSAVSGHPCAVRSLWSSLYCPHSLVIPVLSAVSGHLLYCVCSPL</sequence>
<protein>
    <submittedName>
        <fullName evidence="2">Uncharacterized protein</fullName>
    </submittedName>
</protein>
<comment type="caution">
    <text evidence="2">The sequence shown here is derived from an EMBL/GenBank/DDBJ whole genome shotgun (WGS) entry which is preliminary data.</text>
</comment>
<dbReference type="EMBL" id="CATNWA010012147">
    <property type="protein sequence ID" value="CAI9562900.1"/>
    <property type="molecule type" value="Genomic_DNA"/>
</dbReference>
<dbReference type="Proteomes" id="UP001162483">
    <property type="component" value="Unassembled WGS sequence"/>
</dbReference>
<evidence type="ECO:0000256" key="1">
    <source>
        <dbReference type="SAM" id="MobiDB-lite"/>
    </source>
</evidence>
<accession>A0ABN9CRS9</accession>
<proteinExistence type="predicted"/>
<reference evidence="2" key="1">
    <citation type="submission" date="2023-05" db="EMBL/GenBank/DDBJ databases">
        <authorList>
            <person name="Stuckert A."/>
        </authorList>
    </citation>
    <scope>NUCLEOTIDE SEQUENCE</scope>
</reference>
<organism evidence="2 3">
    <name type="scientific">Staurois parvus</name>
    <dbReference type="NCBI Taxonomy" id="386267"/>
    <lineage>
        <taxon>Eukaryota</taxon>
        <taxon>Metazoa</taxon>
        <taxon>Chordata</taxon>
        <taxon>Craniata</taxon>
        <taxon>Vertebrata</taxon>
        <taxon>Euteleostomi</taxon>
        <taxon>Amphibia</taxon>
        <taxon>Batrachia</taxon>
        <taxon>Anura</taxon>
        <taxon>Neobatrachia</taxon>
        <taxon>Ranoidea</taxon>
        <taxon>Ranidae</taxon>
        <taxon>Staurois</taxon>
    </lineage>
</organism>
<feature type="compositionally biased region" description="Low complexity" evidence="1">
    <location>
        <begin position="56"/>
        <end position="65"/>
    </location>
</feature>
<evidence type="ECO:0000313" key="3">
    <source>
        <dbReference type="Proteomes" id="UP001162483"/>
    </source>
</evidence>
<feature type="non-terminal residue" evidence="2">
    <location>
        <position position="1"/>
    </location>
</feature>
<keyword evidence="3" id="KW-1185">Reference proteome</keyword>
<feature type="non-terminal residue" evidence="2">
    <location>
        <position position="149"/>
    </location>
</feature>
<feature type="region of interest" description="Disordered" evidence="1">
    <location>
        <begin position="43"/>
        <end position="65"/>
    </location>
</feature>